<feature type="compositionally biased region" description="Basic and acidic residues" evidence="1">
    <location>
        <begin position="60"/>
        <end position="75"/>
    </location>
</feature>
<reference evidence="2" key="1">
    <citation type="journal article" date="2014" name="PLoS ONE">
        <title>Transcriptome-Based Identification of ABC Transporters in the Western Tarnished Plant Bug Lygus hesperus.</title>
        <authorList>
            <person name="Hull J.J."/>
            <person name="Chaney K."/>
            <person name="Geib S.M."/>
            <person name="Fabrick J.A."/>
            <person name="Brent C.S."/>
            <person name="Walsh D."/>
            <person name="Lavine L.C."/>
        </authorList>
    </citation>
    <scope>NUCLEOTIDE SEQUENCE</scope>
</reference>
<feature type="compositionally biased region" description="Low complexity" evidence="1">
    <location>
        <begin position="80"/>
        <end position="109"/>
    </location>
</feature>
<reference evidence="2" key="2">
    <citation type="submission" date="2014-07" db="EMBL/GenBank/DDBJ databases">
        <authorList>
            <person name="Hull J."/>
        </authorList>
    </citation>
    <scope>NUCLEOTIDE SEQUENCE</scope>
</reference>
<accession>A0A0A9X9H7</accession>
<feature type="region of interest" description="Disordered" evidence="1">
    <location>
        <begin position="39"/>
        <end position="109"/>
    </location>
</feature>
<organism evidence="2">
    <name type="scientific">Lygus hesperus</name>
    <name type="common">Western plant bug</name>
    <dbReference type="NCBI Taxonomy" id="30085"/>
    <lineage>
        <taxon>Eukaryota</taxon>
        <taxon>Metazoa</taxon>
        <taxon>Ecdysozoa</taxon>
        <taxon>Arthropoda</taxon>
        <taxon>Hexapoda</taxon>
        <taxon>Insecta</taxon>
        <taxon>Pterygota</taxon>
        <taxon>Neoptera</taxon>
        <taxon>Paraneoptera</taxon>
        <taxon>Hemiptera</taxon>
        <taxon>Heteroptera</taxon>
        <taxon>Panheteroptera</taxon>
        <taxon>Cimicomorpha</taxon>
        <taxon>Miridae</taxon>
        <taxon>Mirini</taxon>
        <taxon>Lygus</taxon>
    </lineage>
</organism>
<evidence type="ECO:0000256" key="1">
    <source>
        <dbReference type="SAM" id="MobiDB-lite"/>
    </source>
</evidence>
<dbReference type="EMBL" id="GBHO01029854">
    <property type="protein sequence ID" value="JAG13750.1"/>
    <property type="molecule type" value="Transcribed_RNA"/>
</dbReference>
<proteinExistence type="predicted"/>
<dbReference type="AlphaFoldDB" id="A0A0A9X9H7"/>
<protein>
    <submittedName>
        <fullName evidence="2">50S ribosomal protein L30</fullName>
    </submittedName>
</protein>
<name>A0A0A9X9H7_LYGHE</name>
<keyword evidence="2" id="KW-0687">Ribonucleoprotein</keyword>
<gene>
    <name evidence="2" type="primary">rpmD_0</name>
    <name evidence="2" type="ORF">CM83_31565</name>
</gene>
<keyword evidence="2" id="KW-0689">Ribosomal protein</keyword>
<feature type="compositionally biased region" description="Polar residues" evidence="1">
    <location>
        <begin position="45"/>
        <end position="59"/>
    </location>
</feature>
<dbReference type="GO" id="GO:0005840">
    <property type="term" value="C:ribosome"/>
    <property type="evidence" value="ECO:0007669"/>
    <property type="project" value="UniProtKB-KW"/>
</dbReference>
<evidence type="ECO:0000313" key="2">
    <source>
        <dbReference type="EMBL" id="JAG13750.1"/>
    </source>
</evidence>
<sequence length="121" mass="12781">MEVQPRFAVLQSAIGVVAKQNATKMAILAGMKRNSLDKAMRGDVTASSHTVSIDSTNQTKNEKHSNSHNESRRAQVEGGTPRITTTTASPTVSMLSSCSSSSSSSSSSCRFGFVIGAESQR</sequence>